<dbReference type="SUPFAM" id="SSF52540">
    <property type="entry name" value="P-loop containing nucleoside triphosphate hydrolases"/>
    <property type="match status" value="1"/>
</dbReference>
<gene>
    <name evidence="2" type="ORF">EDD27_10521</name>
</gene>
<dbReference type="SUPFAM" id="SSF48452">
    <property type="entry name" value="TPR-like"/>
    <property type="match status" value="4"/>
</dbReference>
<organism evidence="2 3">
    <name type="scientific">Nonomuraea polychroma</name>
    <dbReference type="NCBI Taxonomy" id="46176"/>
    <lineage>
        <taxon>Bacteria</taxon>
        <taxon>Bacillati</taxon>
        <taxon>Actinomycetota</taxon>
        <taxon>Actinomycetes</taxon>
        <taxon>Streptosporangiales</taxon>
        <taxon>Streptosporangiaceae</taxon>
        <taxon>Nonomuraea</taxon>
    </lineage>
</organism>
<sequence length="1958" mass="206679">MDTPPHRLGLERAVEVYSGHDDLVGVTGSGYAIGADLVLTSGDLVDPEAPCQVRAAWSERWVPAEEVWRGRGGTGAVLLRVAEAPAHAIAGGSPWRGVPGIDQVRWARIDGRARHGLRCVAGGFPRAGQRAGERAAQTLSGLADPPTSAVSKALALSVLTPEPEHLPISLWEGMSGAALLAEPAGQIVGVIATGRNGYAQRRFDVIPATALLSDERFRELAGVPPGRLETVAEGDASVILPHLLCPARDDLPPDCPDWRLLAPRHAVVPFLGREEELARLRKWAGEPTALSIAVLSGRGGTGRTRLAVTLCEELVRAGWDAGFLPLDAVCGPLSGDDAAAKASTGGVVTLDALRPTLVVVDHPEPSSPLVGELARRLAKHEHNPPVRILLLVREPGEAEWWRRLDTAAGGWLRRLNTTTVQLNASPLTLAERTEHALAAMKAFAPSRAALPAPPPLDDPEFGLPLHVHLAALMRLRDGARGDRAAERSEAVRTAGGLVGRFLEREYEQWARVRPDDQVDDLTARHAVAVVTLTAPTLTELPGLLTAVPGLRAGPAGAVARWLGQIFPGGERLTPLEPDVLAGRLLAGTDGLAELVLALHDHEGRTARHLVRMLDALRMSAGSRRVRSALRELVATRIGRMVAEAATASGTRLGDALNAALGLFADDREIAGAVARLPVRRGVRLGLRALDVTVGELAVRHLRAQSRPLPLARALSVVSGLLAAVGRVGEAVVAAAEAVDIFAAAPPYEAAGARAEALYNLGACLLLAGEPGSALKPVQEAAARFRILAEEEHPARYAGWAAQAHYNLACALLGVGRTGEAVEAFAAAGGDPEVVANVAGVLSVAPRQATPPHEPTSPPTPFEEPAGPLTAAPLAPFEGLESGGPPTTALPELAACLAIAATTTVRSVAPTDRDLAHRLHLLAAWLHDHGRTADALVPAAEAVARLRGLAAEEPELRSLLATATGLLSRVHGALDDLDAATRSAAETARNLRALVVLDPGEYRPALAGQLLDLGELLLLDDRPEEALDPLREAMGLAAERHPQARARRLLGLSLDELGRSADAVAQLELAAELYDLLSADDSACRRHLAEVRARLGRTRTAPPPAGTRHWMLALATARPDEAVGRAEQLVAERRDAVEGAGEPGLEEIHAYLSAQAMLARAWADTGRAADGFALAMQAAELLQRHAAPDRPHAIAVGQVAAALGRTLVGLGRHKEAVPHLRTALESHGQAGASPASGKELAELVILEAVALSRSACAAEAEAAADRLVRLYAALVSEGIESPVALAGALRLQGGIRFARQDVAGAFKSATRALDVLTQEPSKGDRLVTAACLELSGLCLAELHDEDAARAKLAEGTALMAEHGHPPADLADAHLAALLRLARLRARKEGPAAGIAMYARILELRPLPEADVLRTLIDDLSAYVTDLPEDADPGTLLPPLTAFTEALEREVPLSADADLHDRHARCLSRLSAAAAQANDTESAVRAARLAVHVHRDLAVFSSAHRGRLGLALAALARLDSADLAVAEQAVALLGDAEHGRELASTLARYAAELLDRGRPMEALAHCERAADLCDELDDPAVAAAVYAQLGDSLAMLDRPHAALEAVTWSLAELTRAGERGQELPHVRAQAIQVRGRVLRASGRKQEALAHLVEALQIYQRLPRPEAGAEVAAMIADDLLAAGRAEEAAEYARTATTGHEAGTVKHALALQRLARCHMMLGELTEAHALVEQLIPLARRSPDDLTYRAILADSLAQSSELLPLLRLDGGTEAEARAREAIAIYDDLMTTGMNAEALYTSRAGASLTLAAALRMRDLAADAVRPLREAVAALERYAPGNPPLSGLLARAMLMLGDALMEAGRPLEAGLVFHRGTQVTRDVLSRAVAHARLGFCQLELGRDDAADAALRVAAGLLRELLVDERDEGLADLLRDVLRSRLTLLEKAGKNGEARQVEDDLRALRT</sequence>
<dbReference type="Gene3D" id="1.25.40.10">
    <property type="entry name" value="Tetratricopeptide repeat domain"/>
    <property type="match status" value="5"/>
</dbReference>
<dbReference type="PANTHER" id="PTHR10098">
    <property type="entry name" value="RAPSYN-RELATED"/>
    <property type="match status" value="1"/>
</dbReference>
<dbReference type="RefSeq" id="WP_127939996.1">
    <property type="nucleotide sequence ID" value="NZ_SAUN01000001.1"/>
</dbReference>
<comment type="caution">
    <text evidence="2">The sequence shown here is derived from an EMBL/GenBank/DDBJ whole genome shotgun (WGS) entry which is preliminary data.</text>
</comment>
<accession>A0A438MP43</accession>
<evidence type="ECO:0000313" key="2">
    <source>
        <dbReference type="EMBL" id="RVX47583.1"/>
    </source>
</evidence>
<evidence type="ECO:0000256" key="1">
    <source>
        <dbReference type="SAM" id="MobiDB-lite"/>
    </source>
</evidence>
<dbReference type="SMART" id="SM00028">
    <property type="entry name" value="TPR"/>
    <property type="match status" value="12"/>
</dbReference>
<evidence type="ECO:0000313" key="3">
    <source>
        <dbReference type="Proteomes" id="UP000284824"/>
    </source>
</evidence>
<proteinExistence type="predicted"/>
<keyword evidence="3" id="KW-1185">Reference proteome</keyword>
<dbReference type="EMBL" id="SAUN01000001">
    <property type="protein sequence ID" value="RVX47583.1"/>
    <property type="molecule type" value="Genomic_DNA"/>
</dbReference>
<protein>
    <submittedName>
        <fullName evidence="2">Tetratricopeptide repeat protein</fullName>
    </submittedName>
</protein>
<dbReference type="OrthoDB" id="3218567at2"/>
<dbReference type="Proteomes" id="UP000284824">
    <property type="component" value="Unassembled WGS sequence"/>
</dbReference>
<feature type="region of interest" description="Disordered" evidence="1">
    <location>
        <begin position="846"/>
        <end position="867"/>
    </location>
</feature>
<dbReference type="InterPro" id="IPR027417">
    <property type="entry name" value="P-loop_NTPase"/>
</dbReference>
<reference evidence="2 3" key="1">
    <citation type="submission" date="2019-01" db="EMBL/GenBank/DDBJ databases">
        <title>Sequencing the genomes of 1000 actinobacteria strains.</title>
        <authorList>
            <person name="Klenk H.-P."/>
        </authorList>
    </citation>
    <scope>NUCLEOTIDE SEQUENCE [LARGE SCALE GENOMIC DNA]</scope>
    <source>
        <strain evidence="2 3">DSM 43925</strain>
    </source>
</reference>
<name>A0A438MP43_9ACTN</name>
<dbReference type="InterPro" id="IPR011990">
    <property type="entry name" value="TPR-like_helical_dom_sf"/>
</dbReference>
<feature type="compositionally biased region" description="Pro residues" evidence="1">
    <location>
        <begin position="851"/>
        <end position="861"/>
    </location>
</feature>
<dbReference type="InterPro" id="IPR019734">
    <property type="entry name" value="TPR_rpt"/>
</dbReference>